<name>A0A7Y7M1K8_9MICC</name>
<dbReference type="Proteomes" id="UP000543556">
    <property type="component" value="Unassembled WGS sequence"/>
</dbReference>
<dbReference type="EMBL" id="JAAMFM010000043">
    <property type="protein sequence ID" value="NVM96863.1"/>
    <property type="molecule type" value="Genomic_DNA"/>
</dbReference>
<accession>A0A7Y7M1K8</accession>
<evidence type="ECO:0000313" key="2">
    <source>
        <dbReference type="Proteomes" id="UP000543556"/>
    </source>
</evidence>
<protein>
    <submittedName>
        <fullName evidence="1">HAD-IIA family hydrolase</fullName>
    </submittedName>
</protein>
<sequence>MPAETLLTGFDAVLADLDGVVYAGPHAIPGAIDALVGLAGAGVKLGYVTNNASRTPAHVAAHLRELGAPADDDQVVSSAQAGAALLAEKFPKGSKVLVVGSAALVREIELVGMTSVRSAKDTPDVVIQGFEPTLGWEALAEAAYAINAGAAWIATNTDTTIPQPRGIAPGNGALVAAVRAAVGHDPLVAGKPEAPLFHTAAKRFGAGSPLVVGDRLDTDILGGNNAGMATALVLTGVDSAESALTAKSAERPRFIIETLKELYQPYPEVVHDAGRVTCGAAAAAVHDGVLTVTGNENDVNAWRAACAAWWAAVPESDTLTDPQLVWKDPD</sequence>
<keyword evidence="1" id="KW-0378">Hydrolase</keyword>
<dbReference type="PANTHER" id="PTHR19288:SF95">
    <property type="entry name" value="D-GLYCEROL 3-PHOSPHATE PHOSPHATASE"/>
    <property type="match status" value="1"/>
</dbReference>
<dbReference type="Pfam" id="PF13344">
    <property type="entry name" value="Hydrolase_6"/>
    <property type="match status" value="1"/>
</dbReference>
<dbReference type="GO" id="GO:0005737">
    <property type="term" value="C:cytoplasm"/>
    <property type="evidence" value="ECO:0007669"/>
    <property type="project" value="TreeGrafter"/>
</dbReference>
<dbReference type="InterPro" id="IPR023214">
    <property type="entry name" value="HAD_sf"/>
</dbReference>
<dbReference type="Pfam" id="PF13242">
    <property type="entry name" value="Hydrolase_like"/>
    <property type="match status" value="1"/>
</dbReference>
<dbReference type="PANTHER" id="PTHR19288">
    <property type="entry name" value="4-NITROPHENYLPHOSPHATASE-RELATED"/>
    <property type="match status" value="1"/>
</dbReference>
<gene>
    <name evidence="1" type="ORF">G6034_18510</name>
</gene>
<proteinExistence type="predicted"/>
<dbReference type="NCBIfam" id="TIGR01460">
    <property type="entry name" value="HAD-SF-IIA"/>
    <property type="match status" value="1"/>
</dbReference>
<dbReference type="InterPro" id="IPR036412">
    <property type="entry name" value="HAD-like_sf"/>
</dbReference>
<organism evidence="1 2">
    <name type="scientific">Arthrobacter wenxiniae</name>
    <dbReference type="NCBI Taxonomy" id="2713570"/>
    <lineage>
        <taxon>Bacteria</taxon>
        <taxon>Bacillati</taxon>
        <taxon>Actinomycetota</taxon>
        <taxon>Actinomycetes</taxon>
        <taxon>Micrococcales</taxon>
        <taxon>Micrococcaceae</taxon>
        <taxon>Arthrobacter</taxon>
    </lineage>
</organism>
<dbReference type="RefSeq" id="WP_246296323.1">
    <property type="nucleotide sequence ID" value="NZ_JAAMFM010000043.1"/>
</dbReference>
<dbReference type="GO" id="GO:0016791">
    <property type="term" value="F:phosphatase activity"/>
    <property type="evidence" value="ECO:0007669"/>
    <property type="project" value="TreeGrafter"/>
</dbReference>
<dbReference type="SUPFAM" id="SSF56784">
    <property type="entry name" value="HAD-like"/>
    <property type="match status" value="1"/>
</dbReference>
<comment type="caution">
    <text evidence="1">The sequence shown here is derived from an EMBL/GenBank/DDBJ whole genome shotgun (WGS) entry which is preliminary data.</text>
</comment>
<dbReference type="InterPro" id="IPR006357">
    <property type="entry name" value="HAD-SF_hydro_IIA"/>
</dbReference>
<keyword evidence="2" id="KW-1185">Reference proteome</keyword>
<dbReference type="AlphaFoldDB" id="A0A7Y7M1K8"/>
<reference evidence="1 2" key="1">
    <citation type="submission" date="2020-02" db="EMBL/GenBank/DDBJ databases">
        <title>Genome sequence of strain AETb3-4.</title>
        <authorList>
            <person name="Gao J."/>
            <person name="Zhang X."/>
        </authorList>
    </citation>
    <scope>NUCLEOTIDE SEQUENCE [LARGE SCALE GENOMIC DNA]</scope>
    <source>
        <strain evidence="1 2">AETb3-4</strain>
    </source>
</reference>
<dbReference type="Gene3D" id="3.40.50.1000">
    <property type="entry name" value="HAD superfamily/HAD-like"/>
    <property type="match status" value="2"/>
</dbReference>
<evidence type="ECO:0000313" key="1">
    <source>
        <dbReference type="EMBL" id="NVM96863.1"/>
    </source>
</evidence>